<feature type="repeat" description="Solcar" evidence="8">
    <location>
        <begin position="176"/>
        <end position="262"/>
    </location>
</feature>
<comment type="caution">
    <text evidence="10">The sequence shown here is derived from an EMBL/GenBank/DDBJ whole genome shotgun (WGS) entry which is preliminary data.</text>
</comment>
<comment type="similarity">
    <text evidence="2 9">Belongs to the mitochondrial carrier (TC 2.A.29) family.</text>
</comment>
<dbReference type="Pfam" id="PF00153">
    <property type="entry name" value="Mito_carr"/>
    <property type="match status" value="3"/>
</dbReference>
<keyword evidence="4 8" id="KW-0812">Transmembrane</keyword>
<dbReference type="InterPro" id="IPR002067">
    <property type="entry name" value="MCP"/>
</dbReference>
<keyword evidence="3 9" id="KW-0813">Transport</keyword>
<dbReference type="EMBL" id="JASFZW010000006">
    <property type="protein sequence ID" value="KAK2077467.1"/>
    <property type="molecule type" value="Genomic_DNA"/>
</dbReference>
<dbReference type="PROSITE" id="PS50920">
    <property type="entry name" value="SOLCAR"/>
    <property type="match status" value="3"/>
</dbReference>
<feature type="repeat" description="Solcar" evidence="8">
    <location>
        <begin position="82"/>
        <end position="164"/>
    </location>
</feature>
<evidence type="ECO:0000256" key="9">
    <source>
        <dbReference type="RuleBase" id="RU000488"/>
    </source>
</evidence>
<dbReference type="GO" id="GO:0016020">
    <property type="term" value="C:membrane"/>
    <property type="evidence" value="ECO:0007669"/>
    <property type="project" value="UniProtKB-SubCell"/>
</dbReference>
<dbReference type="SUPFAM" id="SSF103506">
    <property type="entry name" value="Mitochondrial carrier"/>
    <property type="match status" value="1"/>
</dbReference>
<protein>
    <submittedName>
        <fullName evidence="10">Uncharacterized protein</fullName>
    </submittedName>
</protein>
<evidence type="ECO:0000256" key="7">
    <source>
        <dbReference type="ARBA" id="ARBA00023136"/>
    </source>
</evidence>
<keyword evidence="7 8" id="KW-0472">Membrane</keyword>
<dbReference type="InterPro" id="IPR023395">
    <property type="entry name" value="MCP_dom_sf"/>
</dbReference>
<dbReference type="InterPro" id="IPR018108">
    <property type="entry name" value="MCP_transmembrane"/>
</dbReference>
<evidence type="ECO:0000256" key="2">
    <source>
        <dbReference type="ARBA" id="ARBA00006375"/>
    </source>
</evidence>
<evidence type="ECO:0000256" key="6">
    <source>
        <dbReference type="ARBA" id="ARBA00022989"/>
    </source>
</evidence>
<evidence type="ECO:0000256" key="5">
    <source>
        <dbReference type="ARBA" id="ARBA00022737"/>
    </source>
</evidence>
<comment type="subcellular location">
    <subcellularLocation>
        <location evidence="1">Membrane</location>
        <topology evidence="1">Multi-pass membrane protein</topology>
    </subcellularLocation>
</comment>
<dbReference type="Gene3D" id="1.50.40.10">
    <property type="entry name" value="Mitochondrial carrier domain"/>
    <property type="match status" value="1"/>
</dbReference>
<evidence type="ECO:0000256" key="3">
    <source>
        <dbReference type="ARBA" id="ARBA00022448"/>
    </source>
</evidence>
<proteinExistence type="inferred from homology"/>
<organism evidence="10 11">
    <name type="scientific">Prototheca wickerhamii</name>
    <dbReference type="NCBI Taxonomy" id="3111"/>
    <lineage>
        <taxon>Eukaryota</taxon>
        <taxon>Viridiplantae</taxon>
        <taxon>Chlorophyta</taxon>
        <taxon>core chlorophytes</taxon>
        <taxon>Trebouxiophyceae</taxon>
        <taxon>Chlorellales</taxon>
        <taxon>Chlorellaceae</taxon>
        <taxon>Prototheca</taxon>
    </lineage>
</organism>
<dbReference type="GO" id="GO:0055085">
    <property type="term" value="P:transmembrane transport"/>
    <property type="evidence" value="ECO:0007669"/>
    <property type="project" value="InterPro"/>
</dbReference>
<evidence type="ECO:0000256" key="8">
    <source>
        <dbReference type="PROSITE-ProRule" id="PRU00282"/>
    </source>
</evidence>
<evidence type="ECO:0000313" key="10">
    <source>
        <dbReference type="EMBL" id="KAK2077467.1"/>
    </source>
</evidence>
<accession>A0AAD9IJS4</accession>
<keyword evidence="5" id="KW-0677">Repeat</keyword>
<gene>
    <name evidence="10" type="ORF">QBZ16_004312</name>
</gene>
<keyword evidence="6" id="KW-1133">Transmembrane helix</keyword>
<keyword evidence="11" id="KW-1185">Reference proteome</keyword>
<dbReference type="PANTHER" id="PTHR45667">
    <property type="entry name" value="S-ADENOSYLMETHIONINE MITOCHONDRIAL CARRIER PROTEIN"/>
    <property type="match status" value="1"/>
</dbReference>
<evidence type="ECO:0000256" key="1">
    <source>
        <dbReference type="ARBA" id="ARBA00004141"/>
    </source>
</evidence>
<dbReference type="Proteomes" id="UP001255856">
    <property type="component" value="Unassembled WGS sequence"/>
</dbReference>
<dbReference type="AlphaFoldDB" id="A0AAD9IJS4"/>
<reference evidence="10" key="1">
    <citation type="submission" date="2021-01" db="EMBL/GenBank/DDBJ databases">
        <authorList>
            <person name="Eckstrom K.M.E."/>
        </authorList>
    </citation>
    <scope>NUCLEOTIDE SEQUENCE</scope>
    <source>
        <strain evidence="10">UVCC 0001</strain>
    </source>
</reference>
<sequence>MAGATAGCAVEAVLYPLDTIKTRLQAMRSGGGLTALLKSGGGRSLYAGLWGNLAGVAPASAIFMGVYEPVKRLVAARVGEDRAWAAPLAGGVAAGLASSLVRVPTEVVKTRTQTREFAGAAQALRAIALGEGRRGLFAGYSSFLLRDLPFDAIEFFAYEQLKSAYHGSVLRRSRELSSPEVSVIGALAGAATGLLTTPLDVLKTRMMIDGARGQYAGVLDCARQIVRDEGAGAMLRGWQPRVLWIGVGGSIFFTALEASKRLFAPRHARDTPLEAAVEHGAQALQHLAVVHDADDAIVAARGKRGKKLE</sequence>
<evidence type="ECO:0000256" key="4">
    <source>
        <dbReference type="ARBA" id="ARBA00022692"/>
    </source>
</evidence>
<feature type="repeat" description="Solcar" evidence="8">
    <location>
        <begin position="1"/>
        <end position="73"/>
    </location>
</feature>
<evidence type="ECO:0000313" key="11">
    <source>
        <dbReference type="Proteomes" id="UP001255856"/>
    </source>
</evidence>
<dbReference type="PRINTS" id="PR00926">
    <property type="entry name" value="MITOCARRIER"/>
</dbReference>
<name>A0AAD9IJS4_PROWI</name>